<feature type="compositionally biased region" description="Pro residues" evidence="1">
    <location>
        <begin position="55"/>
        <end position="64"/>
    </location>
</feature>
<dbReference type="InterPro" id="IPR050232">
    <property type="entry name" value="FBL13/AtMIF1-like"/>
</dbReference>
<dbReference type="Pfam" id="PF00646">
    <property type="entry name" value="F-box"/>
    <property type="match status" value="1"/>
</dbReference>
<evidence type="ECO:0000259" key="3">
    <source>
        <dbReference type="Pfam" id="PF24758"/>
    </source>
</evidence>
<dbReference type="InterPro" id="IPR036047">
    <property type="entry name" value="F-box-like_dom_sf"/>
</dbReference>
<reference evidence="4" key="2">
    <citation type="submission" date="2020-10" db="EMBL/GenBank/DDBJ databases">
        <authorList>
            <person name="Cooper E.A."/>
            <person name="Brenton Z.W."/>
            <person name="Flinn B.S."/>
            <person name="Jenkins J."/>
            <person name="Shu S."/>
            <person name="Flowers D."/>
            <person name="Luo F."/>
            <person name="Wang Y."/>
            <person name="Xia P."/>
            <person name="Barry K."/>
            <person name="Daum C."/>
            <person name="Lipzen A."/>
            <person name="Yoshinaga Y."/>
            <person name="Schmutz J."/>
            <person name="Saski C."/>
            <person name="Vermerris W."/>
            <person name="Kresovich S."/>
        </authorList>
    </citation>
    <scope>NUCLEOTIDE SEQUENCE</scope>
</reference>
<evidence type="ECO:0000313" key="5">
    <source>
        <dbReference type="Proteomes" id="UP000807115"/>
    </source>
</evidence>
<dbReference type="Pfam" id="PF24758">
    <property type="entry name" value="LRR_At5g56370"/>
    <property type="match status" value="1"/>
</dbReference>
<feature type="region of interest" description="Disordered" evidence="1">
    <location>
        <begin position="1"/>
        <end position="64"/>
    </location>
</feature>
<organism evidence="4 5">
    <name type="scientific">Sorghum bicolor</name>
    <name type="common">Sorghum</name>
    <name type="synonym">Sorghum vulgare</name>
    <dbReference type="NCBI Taxonomy" id="4558"/>
    <lineage>
        <taxon>Eukaryota</taxon>
        <taxon>Viridiplantae</taxon>
        <taxon>Streptophyta</taxon>
        <taxon>Embryophyta</taxon>
        <taxon>Tracheophyta</taxon>
        <taxon>Spermatophyta</taxon>
        <taxon>Magnoliopsida</taxon>
        <taxon>Liliopsida</taxon>
        <taxon>Poales</taxon>
        <taxon>Poaceae</taxon>
        <taxon>PACMAD clade</taxon>
        <taxon>Panicoideae</taxon>
        <taxon>Andropogonodae</taxon>
        <taxon>Andropogoneae</taxon>
        <taxon>Sorghinae</taxon>
        <taxon>Sorghum</taxon>
    </lineage>
</organism>
<evidence type="ECO:0008006" key="6">
    <source>
        <dbReference type="Google" id="ProtNLM"/>
    </source>
</evidence>
<dbReference type="InterPro" id="IPR001810">
    <property type="entry name" value="F-box_dom"/>
</dbReference>
<dbReference type="SUPFAM" id="SSF81383">
    <property type="entry name" value="F-box domain"/>
    <property type="match status" value="1"/>
</dbReference>
<reference evidence="4" key="1">
    <citation type="journal article" date="2019" name="BMC Genomics">
        <title>A new reference genome for Sorghum bicolor reveals high levels of sequence similarity between sweet and grain genotypes: implications for the genetics of sugar metabolism.</title>
        <authorList>
            <person name="Cooper E.A."/>
            <person name="Brenton Z.W."/>
            <person name="Flinn B.S."/>
            <person name="Jenkins J."/>
            <person name="Shu S."/>
            <person name="Flowers D."/>
            <person name="Luo F."/>
            <person name="Wang Y."/>
            <person name="Xia P."/>
            <person name="Barry K."/>
            <person name="Daum C."/>
            <person name="Lipzen A."/>
            <person name="Yoshinaga Y."/>
            <person name="Schmutz J."/>
            <person name="Saski C."/>
            <person name="Vermerris W."/>
            <person name="Kresovich S."/>
        </authorList>
    </citation>
    <scope>NUCLEOTIDE SEQUENCE</scope>
</reference>
<feature type="compositionally biased region" description="Low complexity" evidence="1">
    <location>
        <begin position="9"/>
        <end position="34"/>
    </location>
</feature>
<accession>A0A921U8T6</accession>
<sequence>MSTFRSCRSARGWAPAATASAAGCATATPSTPAGVIRRNHRSRWRRRRKAREMDPPTPPPPPPAVDLLSSLPEHLQDDILTRLDLRDAVRSSAISHAWRRRWETLPGLALSFPDGTPPSAIDGVLRRYAGPSVSRFAFHADHALASHSHSRSLVGDWLIALSRRCVESISIFNNKYGGVGILTLHSSIFSCDRLVSLTLENCCIPPLPQPQPQPGGGFAGGVFPVLKELYLTLVAFAEGWSQLQAMIRASPMLRVLLLEGMYIVSNCVIEAPNLDTLGIISSDIHWRFGDLPRLQYASIDFGHRMTDQGAPAGCVEFLASVSQVQELIFKLPLWDFQMDAIPFTLPNLKSMELSIDFVDVHCISLMVCLLGSSPNLEKLKIEVRWANRDVNHEFLTAQWTDVMCANLQVVQILSYKGWLPLSLIKCILSKASLLRTLSVDACPVSHYNELLKCRRASPHAQVLFKVQLEKISFNRMKFAEKRRN</sequence>
<feature type="domain" description="F-box/LRR-repeat protein 15/At3g58940/PEG3-like LRR" evidence="3">
    <location>
        <begin position="155"/>
        <end position="381"/>
    </location>
</feature>
<dbReference type="PANTHER" id="PTHR31900">
    <property type="entry name" value="F-BOX/RNI SUPERFAMILY PROTEIN-RELATED"/>
    <property type="match status" value="1"/>
</dbReference>
<dbReference type="AlphaFoldDB" id="A0A921U8T6"/>
<proteinExistence type="predicted"/>
<dbReference type="PANTHER" id="PTHR31900:SF30">
    <property type="entry name" value="SUPERFAMILY PROTEIN, PUTATIVE-RELATED"/>
    <property type="match status" value="1"/>
</dbReference>
<protein>
    <recommendedName>
        <fullName evidence="6">F-box domain-containing protein</fullName>
    </recommendedName>
</protein>
<dbReference type="InterPro" id="IPR055411">
    <property type="entry name" value="LRR_FXL15/At3g58940/PEG3-like"/>
</dbReference>
<name>A0A921U8T6_SORBI</name>
<evidence type="ECO:0000313" key="4">
    <source>
        <dbReference type="EMBL" id="KAG0521875.1"/>
    </source>
</evidence>
<feature type="compositionally biased region" description="Basic residues" evidence="1">
    <location>
        <begin position="37"/>
        <end position="50"/>
    </location>
</feature>
<dbReference type="EMBL" id="CM027687">
    <property type="protein sequence ID" value="KAG0521875.1"/>
    <property type="molecule type" value="Genomic_DNA"/>
</dbReference>
<feature type="domain" description="F-box" evidence="2">
    <location>
        <begin position="68"/>
        <end position="105"/>
    </location>
</feature>
<evidence type="ECO:0000256" key="1">
    <source>
        <dbReference type="SAM" id="MobiDB-lite"/>
    </source>
</evidence>
<evidence type="ECO:0000259" key="2">
    <source>
        <dbReference type="Pfam" id="PF00646"/>
    </source>
</evidence>
<dbReference type="SUPFAM" id="SSF52047">
    <property type="entry name" value="RNI-like"/>
    <property type="match status" value="1"/>
</dbReference>
<dbReference type="PROSITE" id="PS51257">
    <property type="entry name" value="PROKAR_LIPOPROTEIN"/>
    <property type="match status" value="1"/>
</dbReference>
<dbReference type="Proteomes" id="UP000807115">
    <property type="component" value="Chromosome 8"/>
</dbReference>
<dbReference type="Gene3D" id="3.80.10.10">
    <property type="entry name" value="Ribonuclease Inhibitor"/>
    <property type="match status" value="1"/>
</dbReference>
<comment type="caution">
    <text evidence="4">The sequence shown here is derived from an EMBL/GenBank/DDBJ whole genome shotgun (WGS) entry which is preliminary data.</text>
</comment>
<dbReference type="InterPro" id="IPR032675">
    <property type="entry name" value="LRR_dom_sf"/>
</dbReference>
<gene>
    <name evidence="4" type="ORF">BDA96_08G199300</name>
</gene>